<keyword evidence="10" id="KW-1185">Reference proteome</keyword>
<protein>
    <recommendedName>
        <fullName evidence="7">Structure-specific endonuclease subunit SLX4</fullName>
    </recommendedName>
</protein>
<evidence type="ECO:0000313" key="9">
    <source>
        <dbReference type="EMBL" id="DBA05044.1"/>
    </source>
</evidence>
<gene>
    <name evidence="9" type="ORF">N0F65_000732</name>
</gene>
<proteinExistence type="inferred from homology"/>
<evidence type="ECO:0000256" key="2">
    <source>
        <dbReference type="ARBA" id="ARBA00006661"/>
    </source>
</evidence>
<dbReference type="Gene3D" id="6.10.280.220">
    <property type="match status" value="1"/>
</dbReference>
<evidence type="ECO:0000256" key="4">
    <source>
        <dbReference type="ARBA" id="ARBA00023172"/>
    </source>
</evidence>
<dbReference type="GO" id="GO:0033557">
    <property type="term" value="C:Slx1-Slx4 complex"/>
    <property type="evidence" value="ECO:0007669"/>
    <property type="project" value="InterPro"/>
</dbReference>
<feature type="region of interest" description="Disordered" evidence="8">
    <location>
        <begin position="286"/>
        <end position="349"/>
    </location>
</feature>
<comment type="caution">
    <text evidence="9">The sequence shown here is derived from an EMBL/GenBank/DDBJ whole genome shotgun (WGS) entry which is preliminary data.</text>
</comment>
<organism evidence="9 10">
    <name type="scientific">Lagenidium giganteum</name>
    <dbReference type="NCBI Taxonomy" id="4803"/>
    <lineage>
        <taxon>Eukaryota</taxon>
        <taxon>Sar</taxon>
        <taxon>Stramenopiles</taxon>
        <taxon>Oomycota</taxon>
        <taxon>Peronosporomycetes</taxon>
        <taxon>Pythiales</taxon>
        <taxon>Pythiaceae</taxon>
    </lineage>
</organism>
<comment type="similarity">
    <text evidence="2">Belongs to the SLX4 family.</text>
</comment>
<keyword evidence="4" id="KW-0233">DNA recombination</keyword>
<dbReference type="EMBL" id="DAKRPA010000003">
    <property type="protein sequence ID" value="DBA05044.1"/>
    <property type="molecule type" value="Genomic_DNA"/>
</dbReference>
<dbReference type="Proteomes" id="UP001146120">
    <property type="component" value="Unassembled WGS sequence"/>
</dbReference>
<keyword evidence="3" id="KW-0227">DNA damage</keyword>
<dbReference type="InterPro" id="IPR018574">
    <property type="entry name" value="Structure-sp_endonuc_su_Slx4"/>
</dbReference>
<feature type="compositionally biased region" description="Polar residues" evidence="8">
    <location>
        <begin position="340"/>
        <end position="349"/>
    </location>
</feature>
<evidence type="ECO:0000256" key="1">
    <source>
        <dbReference type="ARBA" id="ARBA00004123"/>
    </source>
</evidence>
<evidence type="ECO:0000256" key="5">
    <source>
        <dbReference type="ARBA" id="ARBA00023204"/>
    </source>
</evidence>
<evidence type="ECO:0000256" key="7">
    <source>
        <dbReference type="ARBA" id="ARBA00029496"/>
    </source>
</evidence>
<dbReference type="Pfam" id="PF09494">
    <property type="entry name" value="Slx4"/>
    <property type="match status" value="1"/>
</dbReference>
<evidence type="ECO:0000256" key="8">
    <source>
        <dbReference type="SAM" id="MobiDB-lite"/>
    </source>
</evidence>
<reference evidence="9" key="1">
    <citation type="submission" date="2022-11" db="EMBL/GenBank/DDBJ databases">
        <authorList>
            <person name="Morgan W.R."/>
            <person name="Tartar A."/>
        </authorList>
    </citation>
    <scope>NUCLEOTIDE SEQUENCE</scope>
    <source>
        <strain evidence="9">ARSEF 373</strain>
    </source>
</reference>
<dbReference type="GO" id="GO:0006260">
    <property type="term" value="P:DNA replication"/>
    <property type="evidence" value="ECO:0007669"/>
    <property type="project" value="InterPro"/>
</dbReference>
<dbReference type="GO" id="GO:0006281">
    <property type="term" value="P:DNA repair"/>
    <property type="evidence" value="ECO:0007669"/>
    <property type="project" value="UniProtKB-KW"/>
</dbReference>
<accession>A0AAV2ZKS8</accession>
<name>A0AAV2ZKS8_9STRA</name>
<keyword evidence="6" id="KW-0539">Nucleus</keyword>
<sequence length="482" mass="52935">MAVALSKSMVDKEQEIDVDIALVSSEIASIDGQIQKLLRKKETLVKKLAKLEKARLKAAKSVVLAPDETKLFDLDKAFQVLFPPNLKAASFASSRRWMRSAVAIGAVAMYKPRYALPMNMWARAAQVIPSAMTEEQMYYNSVLRPFLPPSVVKQVEEATEAMTSDKSHKGHGMVGCAHNAMDAHAPGTPPSVHRVFPKWRENCEFMGTQSASQLEDALQELQKSMNDFAAEPEEELDGRDDPDSSAPAQRHDELDAYLHVKQVMLRLLHEKRRTAHEVAARVTSIDEANVLSTPEEPPEQQSNHTNADDTSGASTTASNRIDTSIISIQDSSDEGEDSKYSNSDVASDQEQIVGADEVVNPENACLHTGLVGGTAVTLASVGSGPPSIAPSATICADTDADDVRADSTMDDLLMRALQRNEQFYEQVLLLQPIDVDELFTYLTQCPEFTNGQRCTKSYLFPFLDRNGITFKTSGNLASSRRK</sequence>
<reference evidence="9" key="2">
    <citation type="journal article" date="2023" name="Microbiol Resour">
        <title>Decontamination and Annotation of the Draft Genome Sequence of the Oomycete Lagenidium giganteum ARSEF 373.</title>
        <authorList>
            <person name="Morgan W.R."/>
            <person name="Tartar A."/>
        </authorList>
    </citation>
    <scope>NUCLEOTIDE SEQUENCE</scope>
    <source>
        <strain evidence="9">ARSEF 373</strain>
    </source>
</reference>
<dbReference type="AlphaFoldDB" id="A0AAV2ZKS8"/>
<dbReference type="GO" id="GO:0006310">
    <property type="term" value="P:DNA recombination"/>
    <property type="evidence" value="ECO:0007669"/>
    <property type="project" value="UniProtKB-KW"/>
</dbReference>
<evidence type="ECO:0000256" key="3">
    <source>
        <dbReference type="ARBA" id="ARBA00022763"/>
    </source>
</evidence>
<comment type="subcellular location">
    <subcellularLocation>
        <location evidence="1">Nucleus</location>
    </subcellularLocation>
</comment>
<keyword evidence="5" id="KW-0234">DNA repair</keyword>
<evidence type="ECO:0000313" key="10">
    <source>
        <dbReference type="Proteomes" id="UP001146120"/>
    </source>
</evidence>
<feature type="compositionally biased region" description="Polar residues" evidence="8">
    <location>
        <begin position="299"/>
        <end position="320"/>
    </location>
</feature>
<feature type="compositionally biased region" description="Low complexity" evidence="8">
    <location>
        <begin position="321"/>
        <end position="330"/>
    </location>
</feature>
<evidence type="ECO:0000256" key="6">
    <source>
        <dbReference type="ARBA" id="ARBA00023242"/>
    </source>
</evidence>